<dbReference type="GO" id="GO:0008289">
    <property type="term" value="F:lipid binding"/>
    <property type="evidence" value="ECO:0007669"/>
    <property type="project" value="UniProtKB-KW"/>
</dbReference>
<evidence type="ECO:0000256" key="2">
    <source>
        <dbReference type="ARBA" id="ARBA00022448"/>
    </source>
</evidence>
<evidence type="ECO:0000256" key="1">
    <source>
        <dbReference type="ARBA" id="ARBA00004370"/>
    </source>
</evidence>
<dbReference type="OrthoDB" id="1029639at2759"/>
<dbReference type="PIRSF" id="PIRSF037232">
    <property type="entry name" value="Tricalbin"/>
    <property type="match status" value="1"/>
</dbReference>
<dbReference type="Gene3D" id="2.60.40.150">
    <property type="entry name" value="C2 domain"/>
    <property type="match status" value="5"/>
</dbReference>
<keyword evidence="7" id="KW-0812">Transmembrane</keyword>
<dbReference type="STRING" id="13706.A0A1X2H0Z5"/>
<comment type="caution">
    <text evidence="10">The sequence shown here is derived from an EMBL/GenBank/DDBJ whole genome shotgun (WGS) entry which is preliminary data.</text>
</comment>
<dbReference type="GO" id="GO:0071944">
    <property type="term" value="C:cell periphery"/>
    <property type="evidence" value="ECO:0007669"/>
    <property type="project" value="UniProtKB-ARBA"/>
</dbReference>
<dbReference type="InterPro" id="IPR035892">
    <property type="entry name" value="C2_domain_sf"/>
</dbReference>
<comment type="subcellular location">
    <subcellularLocation>
        <location evidence="1">Membrane</location>
    </subcellularLocation>
</comment>
<sequence length="1411" mass="157672">MAPDNPKAEPGTLKHSKTSSKRQSTQQKKHANGSAAGAATVIDDAQDNSLPTAGQWPDHGSFPSNAIPLPSWLLDPLQDAVESAAAAEGLSITSTNKKKKQEKSLQELLQQKVPSFLYGAWYHNATIIFLSAVFAFSLGKLGVSLGFVLLCCIALSIYYQMSLQRYRANERNDLQRELSKMKIEADEEPVEWMNSFLRKFWLIFEPVLCSLILENLDIVIGDYLPSFVESVRLPTLTLGTKPFRIESVKTYLNTDPDTVCMDWRVSFIPGDLSDLTERERDRRVNPRIVLHIHMAKKFGGAVLPVMVEDVSFRGHMRVKIRFMSKFPYAKIFEASFLDKPVFDYNLRPFGTDAFGFDVSIIPGLQGIVRDQAHAILGPMMYAPNVFTFDVEKFFAGELDITMANGVLAVTVYSTTPLDSIYETDEGPLSNSARSEPLNPYMRFYLENSVELGRTSIKENTLEPSWNETRFLLLNNLSCQLCLELNTKTKGGTEDERIATAYFDLRELDDEDSCQQEGLDLGLLYKGKTVSDVKLDMRYFPVSKPIKREDGTIEPAAESNSGVLRLTVHECDSLIGTHARVNPYVRVTVNGQEKIKTSVHWLETSPVFEVPGEVVVLDRNDVFIRVEVKDKRNVHEDDTLGSWTANLSDIFKRQEENEGWWQLTREDEPVGHIRFSAEWKPVVMTGLTEGLGGHGYEAPPIGVVRFTFWQARDLRNVENVTGGKSDPYVRVLSGAQVRARTAVVDNNLSPEWGETHYVPIHSPKENLVLEVMDWNARTRDKSLGLTDVDVYSLIKLCVGDQTENPDKWYDPSGIKIDQWVQLRSVDRRSGKGELRYTAEFYPTLALPKPRPALPTQNEGEESDEPVPQPGTDVISAVDTSSSPFQAQTLAIKDLHDAYIKYTPDDIVDLACYACGVLRIKIHQVQLSRHAYAFCQVMADSLNPQYKTARLKGADLHFGEMSDIFIKEADISRVAIEIKSALTDEKDETKLGYWVDNTSSIVRYIQNKRRQMYQQSGDFSLEGNEKEDEGEWFNLFGADGVARIRLSFNYIPMSAYELNPDESIDNQGHLTVTLLRAINLKAADKSGTSDPYVVFTVNGDRVHKSSVVKKSLNPVWKHEQFTVPIQSRVTASFRIEVFDWNQIQGHEPIGSGGITLRGDMVESFAARDVEIPLDGVAGVSGTVRVRFLWQPQLLSRRKTQSTVLGSTTRMYTSMTMSSLEQKSQLSDIQPVASTSSSSLIHEQSLHSRTTSDAGSVSFAPQRTSLDGASTIGSSLDGHESPLSDTTGVPGMLKVSIVDARGLPGVDKSGTSDPYVKVRLGKRSVYRTKTILKTLAPTWDESFTHEVTGEPVALVLKVKDYNRVKKAVNLGVSQCNIWDLVQPAEKTSSEQWLPLSPPGSGQIRIKLEFSTIPI</sequence>
<dbReference type="GO" id="GO:0006869">
    <property type="term" value="P:lipid transport"/>
    <property type="evidence" value="ECO:0007669"/>
    <property type="project" value="UniProtKB-KW"/>
</dbReference>
<dbReference type="InterPro" id="IPR017147">
    <property type="entry name" value="Tricalbin"/>
</dbReference>
<keyword evidence="4" id="KW-0446">Lipid-binding</keyword>
<evidence type="ECO:0000259" key="8">
    <source>
        <dbReference type="PROSITE" id="PS50004"/>
    </source>
</evidence>
<dbReference type="OMA" id="RIPEWYR"/>
<dbReference type="GO" id="GO:0061817">
    <property type="term" value="P:endoplasmic reticulum-plasma membrane tethering"/>
    <property type="evidence" value="ECO:0007669"/>
    <property type="project" value="InterPro"/>
</dbReference>
<feature type="domain" description="C2" evidence="8">
    <location>
        <begin position="1048"/>
        <end position="1171"/>
    </location>
</feature>
<feature type="region of interest" description="Disordered" evidence="6">
    <location>
        <begin position="1234"/>
        <end position="1285"/>
    </location>
</feature>
<feature type="transmembrane region" description="Helical" evidence="7">
    <location>
        <begin position="142"/>
        <end position="161"/>
    </location>
</feature>
<evidence type="ECO:0000256" key="7">
    <source>
        <dbReference type="SAM" id="Phobius"/>
    </source>
</evidence>
<dbReference type="InterPro" id="IPR031468">
    <property type="entry name" value="SMP_LBD"/>
</dbReference>
<evidence type="ECO:0000259" key="9">
    <source>
        <dbReference type="PROSITE" id="PS51847"/>
    </source>
</evidence>
<reference evidence="10 11" key="1">
    <citation type="submission" date="2016-07" db="EMBL/GenBank/DDBJ databases">
        <title>Pervasive Adenine N6-methylation of Active Genes in Fungi.</title>
        <authorList>
            <consortium name="DOE Joint Genome Institute"/>
            <person name="Mondo S.J."/>
            <person name="Dannebaum R.O."/>
            <person name="Kuo R.C."/>
            <person name="Labutti K."/>
            <person name="Haridas S."/>
            <person name="Kuo A."/>
            <person name="Salamov A."/>
            <person name="Ahrendt S.R."/>
            <person name="Lipzen A."/>
            <person name="Sullivan W."/>
            <person name="Andreopoulos W.B."/>
            <person name="Clum A."/>
            <person name="Lindquist E."/>
            <person name="Daum C."/>
            <person name="Ramamoorthy G.K."/>
            <person name="Gryganskyi A."/>
            <person name="Culley D."/>
            <person name="Magnuson J.K."/>
            <person name="James T.Y."/>
            <person name="O'Malley M.A."/>
            <person name="Stajich J.E."/>
            <person name="Spatafora J.W."/>
            <person name="Visel A."/>
            <person name="Grigoriev I.V."/>
        </authorList>
    </citation>
    <scope>NUCLEOTIDE SEQUENCE [LARGE SCALE GENOMIC DNA]</scope>
    <source>
        <strain evidence="10 11">NRRL 2496</strain>
    </source>
</reference>
<dbReference type="Pfam" id="PF25669">
    <property type="entry name" value="SMP_MUG190-like"/>
    <property type="match status" value="2"/>
</dbReference>
<dbReference type="PANTHER" id="PTHR46980">
    <property type="entry name" value="TRICALBIN-1-RELATED"/>
    <property type="match status" value="1"/>
</dbReference>
<accession>A0A1X2H0Z5</accession>
<protein>
    <submittedName>
        <fullName evidence="10">C2 domain-containing protein</fullName>
    </submittedName>
</protein>
<dbReference type="GO" id="GO:0016020">
    <property type="term" value="C:membrane"/>
    <property type="evidence" value="ECO:0007669"/>
    <property type="project" value="UniProtKB-SubCell"/>
</dbReference>
<dbReference type="PROSITE" id="PS51847">
    <property type="entry name" value="SMP"/>
    <property type="match status" value="1"/>
</dbReference>
<feature type="domain" description="SMP-LTD" evidence="9">
    <location>
        <begin position="186"/>
        <end position="391"/>
    </location>
</feature>
<evidence type="ECO:0000256" key="5">
    <source>
        <dbReference type="ARBA" id="ARBA00023136"/>
    </source>
</evidence>
<dbReference type="Proteomes" id="UP000242180">
    <property type="component" value="Unassembled WGS sequence"/>
</dbReference>
<proteinExistence type="predicted"/>
<dbReference type="InParanoid" id="A0A1X2H0Z5"/>
<dbReference type="Pfam" id="PF24920">
    <property type="entry name" value="C2_TCB1"/>
    <property type="match status" value="1"/>
</dbReference>
<dbReference type="CDD" id="cd00030">
    <property type="entry name" value="C2"/>
    <property type="match status" value="1"/>
</dbReference>
<keyword evidence="2" id="KW-0813">Transport</keyword>
<keyword evidence="7" id="KW-1133">Transmembrane helix</keyword>
<keyword evidence="3" id="KW-0445">Lipid transport</keyword>
<evidence type="ECO:0000256" key="4">
    <source>
        <dbReference type="ARBA" id="ARBA00023121"/>
    </source>
</evidence>
<dbReference type="InterPro" id="IPR000008">
    <property type="entry name" value="C2_dom"/>
</dbReference>
<feature type="domain" description="C2" evidence="8">
    <location>
        <begin position="394"/>
        <end position="517"/>
    </location>
</feature>
<gene>
    <name evidence="10" type="ORF">BCR43DRAFT_498497</name>
</gene>
<feature type="domain" description="C2" evidence="8">
    <location>
        <begin position="1271"/>
        <end position="1390"/>
    </location>
</feature>
<feature type="region of interest" description="Disordered" evidence="6">
    <location>
        <begin position="846"/>
        <end position="876"/>
    </location>
</feature>
<dbReference type="InterPro" id="IPR056910">
    <property type="entry name" value="TCB1-3_C2"/>
</dbReference>
<evidence type="ECO:0000256" key="3">
    <source>
        <dbReference type="ARBA" id="ARBA00023055"/>
    </source>
</evidence>
<dbReference type="SUPFAM" id="SSF49562">
    <property type="entry name" value="C2 domain (Calcium/lipid-binding domain, CaLB)"/>
    <property type="match status" value="5"/>
</dbReference>
<keyword evidence="11" id="KW-1185">Reference proteome</keyword>
<dbReference type="SMART" id="SM00239">
    <property type="entry name" value="C2"/>
    <property type="match status" value="5"/>
</dbReference>
<evidence type="ECO:0000313" key="11">
    <source>
        <dbReference type="Proteomes" id="UP000242180"/>
    </source>
</evidence>
<dbReference type="PROSITE" id="PS50004">
    <property type="entry name" value="C2"/>
    <property type="match status" value="5"/>
</dbReference>
<keyword evidence="5 7" id="KW-0472">Membrane</keyword>
<feature type="domain" description="C2" evidence="8">
    <location>
        <begin position="668"/>
        <end position="808"/>
    </location>
</feature>
<name>A0A1X2H0Z5_SYNRA</name>
<dbReference type="FunCoup" id="A0A1X2H0Z5">
    <property type="interactions" value="35"/>
</dbReference>
<dbReference type="CDD" id="cd21678">
    <property type="entry name" value="SMP_TCB"/>
    <property type="match status" value="1"/>
</dbReference>
<feature type="region of interest" description="Disordered" evidence="6">
    <location>
        <begin position="1"/>
        <end position="57"/>
    </location>
</feature>
<feature type="transmembrane region" description="Helical" evidence="7">
    <location>
        <begin position="116"/>
        <end position="136"/>
    </location>
</feature>
<dbReference type="Pfam" id="PF00168">
    <property type="entry name" value="C2"/>
    <property type="match status" value="5"/>
</dbReference>
<dbReference type="InterPro" id="IPR052455">
    <property type="entry name" value="Tricalbin_domain"/>
</dbReference>
<organism evidence="10 11">
    <name type="scientific">Syncephalastrum racemosum</name>
    <name type="common">Filamentous fungus</name>
    <dbReference type="NCBI Taxonomy" id="13706"/>
    <lineage>
        <taxon>Eukaryota</taxon>
        <taxon>Fungi</taxon>
        <taxon>Fungi incertae sedis</taxon>
        <taxon>Mucoromycota</taxon>
        <taxon>Mucoromycotina</taxon>
        <taxon>Mucoromycetes</taxon>
        <taxon>Mucorales</taxon>
        <taxon>Syncephalastraceae</taxon>
        <taxon>Syncephalastrum</taxon>
    </lineage>
</organism>
<feature type="domain" description="C2" evidence="8">
    <location>
        <begin position="548"/>
        <end position="660"/>
    </location>
</feature>
<dbReference type="EMBL" id="MCGN01000011">
    <property type="protein sequence ID" value="ORY91094.1"/>
    <property type="molecule type" value="Genomic_DNA"/>
</dbReference>
<evidence type="ECO:0000313" key="10">
    <source>
        <dbReference type="EMBL" id="ORY91094.1"/>
    </source>
</evidence>
<dbReference type="PANTHER" id="PTHR46980:SF2">
    <property type="entry name" value="TRICALBIN-1-RELATED"/>
    <property type="match status" value="1"/>
</dbReference>
<feature type="compositionally biased region" description="Polar residues" evidence="6">
    <location>
        <begin position="1234"/>
        <end position="1271"/>
    </location>
</feature>
<evidence type="ECO:0000256" key="6">
    <source>
        <dbReference type="SAM" id="MobiDB-lite"/>
    </source>
</evidence>